<dbReference type="SUPFAM" id="SSF55811">
    <property type="entry name" value="Nudix"/>
    <property type="match status" value="1"/>
</dbReference>
<dbReference type="EMBL" id="LNQR01000034">
    <property type="protein sequence ID" value="KWT90971.1"/>
    <property type="molecule type" value="Genomic_DNA"/>
</dbReference>
<proteinExistence type="inferred from homology"/>
<name>A0ABR5SGZ9_9BACT</name>
<keyword evidence="4 7" id="KW-0378">Hydrolase</keyword>
<evidence type="ECO:0000256" key="5">
    <source>
        <dbReference type="ARBA" id="ARBA00032644"/>
    </source>
</evidence>
<reference evidence="7 8" key="1">
    <citation type="submission" date="2015-11" db="EMBL/GenBank/DDBJ databases">
        <authorList>
            <person name="Lin W."/>
        </authorList>
    </citation>
    <scope>NUCLEOTIDE SEQUENCE [LARGE SCALE GENOMIC DNA]</scope>
    <source>
        <strain evidence="7 8">HCH-1</strain>
    </source>
</reference>
<evidence type="ECO:0000256" key="2">
    <source>
        <dbReference type="ARBA" id="ARBA00018911"/>
    </source>
</evidence>
<dbReference type="Pfam" id="PF00293">
    <property type="entry name" value="NUDIX"/>
    <property type="match status" value="1"/>
</dbReference>
<dbReference type="InterPro" id="IPR020084">
    <property type="entry name" value="NUDIX_hydrolase_CS"/>
</dbReference>
<keyword evidence="8" id="KW-1185">Reference proteome</keyword>
<accession>A0ABR5SGZ9</accession>
<dbReference type="RefSeq" id="WP_085051700.1">
    <property type="nucleotide sequence ID" value="NZ_LNQR01000034.1"/>
</dbReference>
<dbReference type="PANTHER" id="PTHR21340:SF0">
    <property type="entry name" value="BIS(5'-NUCLEOSYL)-TETRAPHOSPHATASE [ASYMMETRICAL]"/>
    <property type="match status" value="1"/>
</dbReference>
<protein>
    <recommendedName>
        <fullName evidence="2">Bis(5'-nucleosyl)-tetraphosphatase [asymmetrical]</fullName>
    </recommendedName>
    <alternativeName>
        <fullName evidence="5">Diadenosine 5',5'''-P1,P4-tetraphosphate asymmetrical hydrolase</fullName>
    </alternativeName>
</protein>
<evidence type="ECO:0000313" key="7">
    <source>
        <dbReference type="EMBL" id="KWT90971.1"/>
    </source>
</evidence>
<dbReference type="PANTHER" id="PTHR21340">
    <property type="entry name" value="DIADENOSINE 5,5-P1,P4-TETRAPHOSPHATE PYROPHOSPHOHYDROLASE MUTT"/>
    <property type="match status" value="1"/>
</dbReference>
<feature type="domain" description="Nudix hydrolase" evidence="6">
    <location>
        <begin position="2"/>
        <end position="133"/>
    </location>
</feature>
<evidence type="ECO:0000259" key="6">
    <source>
        <dbReference type="PROSITE" id="PS51462"/>
    </source>
</evidence>
<dbReference type="PROSITE" id="PS51462">
    <property type="entry name" value="NUDIX"/>
    <property type="match status" value="1"/>
</dbReference>
<dbReference type="GO" id="GO:0016787">
    <property type="term" value="F:hydrolase activity"/>
    <property type="evidence" value="ECO:0007669"/>
    <property type="project" value="UniProtKB-KW"/>
</dbReference>
<evidence type="ECO:0000313" key="8">
    <source>
        <dbReference type="Proteomes" id="UP000060487"/>
    </source>
</evidence>
<keyword evidence="3" id="KW-0547">Nucleotide-binding</keyword>
<dbReference type="InterPro" id="IPR000086">
    <property type="entry name" value="NUDIX_hydrolase_dom"/>
</dbReference>
<organism evidence="7 8">
    <name type="scientific">Candidatus Magnetominusculus xianensis</name>
    <dbReference type="NCBI Taxonomy" id="1748249"/>
    <lineage>
        <taxon>Bacteria</taxon>
        <taxon>Pseudomonadati</taxon>
        <taxon>Nitrospirota</taxon>
        <taxon>Nitrospiria</taxon>
        <taxon>Nitrospirales</taxon>
        <taxon>Nitrospiraceae</taxon>
        <taxon>Candidatus Magnetominusculus</taxon>
    </lineage>
</organism>
<dbReference type="InterPro" id="IPR003565">
    <property type="entry name" value="Tetra_PHTase"/>
</dbReference>
<dbReference type="Gene3D" id="3.90.79.10">
    <property type="entry name" value="Nucleoside Triphosphate Pyrophosphohydrolase"/>
    <property type="match status" value="1"/>
</dbReference>
<gene>
    <name evidence="7" type="ORF">ASN18_1055</name>
</gene>
<dbReference type="InterPro" id="IPR015797">
    <property type="entry name" value="NUDIX_hydrolase-like_dom_sf"/>
</dbReference>
<dbReference type="PROSITE" id="PS00893">
    <property type="entry name" value="NUDIX_BOX"/>
    <property type="match status" value="1"/>
</dbReference>
<sequence length="142" mass="16481">MLEDRSYGIIAVYEEGGAIYYLLLQHNAGHWAFPKGHAEGSESPYEAACREFREETGIHDGHILRDKSFIENYSYTIQDDRVNKTVQYFLGRVTHKSVSIQHEEIKAYKWAEFPEAEATITFAECKRLLQEVRQYIETENSA</sequence>
<evidence type="ECO:0000256" key="3">
    <source>
        <dbReference type="ARBA" id="ARBA00022741"/>
    </source>
</evidence>
<dbReference type="InterPro" id="IPR051325">
    <property type="entry name" value="Nudix_hydrolase_domain"/>
</dbReference>
<evidence type="ECO:0000256" key="4">
    <source>
        <dbReference type="ARBA" id="ARBA00022801"/>
    </source>
</evidence>
<comment type="similarity">
    <text evidence="1">Belongs to the Nudix hydrolase family.</text>
</comment>
<dbReference type="Proteomes" id="UP000060487">
    <property type="component" value="Unassembled WGS sequence"/>
</dbReference>
<dbReference type="CDD" id="cd03428">
    <property type="entry name" value="NUDIX_Ap4A_Nudt2"/>
    <property type="match status" value="1"/>
</dbReference>
<evidence type="ECO:0000256" key="1">
    <source>
        <dbReference type="ARBA" id="ARBA00005582"/>
    </source>
</evidence>
<comment type="caution">
    <text evidence="7">The sequence shown here is derived from an EMBL/GenBank/DDBJ whole genome shotgun (WGS) entry which is preliminary data.</text>
</comment>